<comment type="caution">
    <text evidence="2">The sequence shown here is derived from an EMBL/GenBank/DDBJ whole genome shotgun (WGS) entry which is preliminary data.</text>
</comment>
<dbReference type="PANTHER" id="PTHR47723:SF19">
    <property type="entry name" value="POLYNUCLEOTIDYL TRANSFERASE, RIBONUCLEASE H-LIKE SUPERFAMILY PROTEIN"/>
    <property type="match status" value="1"/>
</dbReference>
<dbReference type="Gene3D" id="3.30.420.10">
    <property type="entry name" value="Ribonuclease H-like superfamily/Ribonuclease H"/>
    <property type="match status" value="1"/>
</dbReference>
<sequence length="213" mass="23607">MLWKWRNKSIFEQGFSRPLNPASSLLSSVHQFVLCQSVDSSTLTNSVQQVSWRCPPLGWTKLNVDGSASSATHIARCGGVLRDVAGNWLAGFSVSLGCCDPYEAEEWALLKGLEVAWSLGVRRVIAESDSQNLINLLLGEDGSSAISLVAFQIKEFMCRPWEIKLQHVSRFQNQVADYLARDPTFNSTFIEYCPSSLRALVHQDCIGIIPPSD</sequence>
<feature type="domain" description="RNase H type-1" evidence="1">
    <location>
        <begin position="63"/>
        <end position="181"/>
    </location>
</feature>
<evidence type="ECO:0000259" key="1">
    <source>
        <dbReference type="Pfam" id="PF13456"/>
    </source>
</evidence>
<name>A0AAE1KFI3_9FABA</name>
<dbReference type="Proteomes" id="UP001293593">
    <property type="component" value="Unassembled WGS sequence"/>
</dbReference>
<dbReference type="AlphaFoldDB" id="A0AAE1KFI3"/>
<protein>
    <recommendedName>
        <fullName evidence="1">RNase H type-1 domain-containing protein</fullName>
    </recommendedName>
</protein>
<gene>
    <name evidence="2" type="ORF">QN277_020866</name>
</gene>
<dbReference type="SUPFAM" id="SSF53098">
    <property type="entry name" value="Ribonuclease H-like"/>
    <property type="match status" value="1"/>
</dbReference>
<dbReference type="Pfam" id="PF13456">
    <property type="entry name" value="RVT_3"/>
    <property type="match status" value="1"/>
</dbReference>
<evidence type="ECO:0000313" key="2">
    <source>
        <dbReference type="EMBL" id="KAK4272285.1"/>
    </source>
</evidence>
<dbReference type="EMBL" id="JAWXYG010000005">
    <property type="protein sequence ID" value="KAK4272285.1"/>
    <property type="molecule type" value="Genomic_DNA"/>
</dbReference>
<evidence type="ECO:0000313" key="3">
    <source>
        <dbReference type="Proteomes" id="UP001293593"/>
    </source>
</evidence>
<dbReference type="GO" id="GO:0004523">
    <property type="term" value="F:RNA-DNA hybrid ribonuclease activity"/>
    <property type="evidence" value="ECO:0007669"/>
    <property type="project" value="InterPro"/>
</dbReference>
<proteinExistence type="predicted"/>
<reference evidence="2" key="1">
    <citation type="submission" date="2023-10" db="EMBL/GenBank/DDBJ databases">
        <title>Chromosome-level genome of the transformable northern wattle, Acacia crassicarpa.</title>
        <authorList>
            <person name="Massaro I."/>
            <person name="Sinha N.R."/>
            <person name="Poethig S."/>
            <person name="Leichty A.R."/>
        </authorList>
    </citation>
    <scope>NUCLEOTIDE SEQUENCE</scope>
    <source>
        <strain evidence="2">Acra3RX</strain>
        <tissue evidence="2">Leaf</tissue>
    </source>
</reference>
<dbReference type="CDD" id="cd06222">
    <property type="entry name" value="RNase_H_like"/>
    <property type="match status" value="1"/>
</dbReference>
<dbReference type="InterPro" id="IPR036397">
    <property type="entry name" value="RNaseH_sf"/>
</dbReference>
<dbReference type="InterPro" id="IPR053151">
    <property type="entry name" value="RNase_H-like"/>
</dbReference>
<dbReference type="PANTHER" id="PTHR47723">
    <property type="entry name" value="OS05G0353850 PROTEIN"/>
    <property type="match status" value="1"/>
</dbReference>
<dbReference type="GO" id="GO:0003676">
    <property type="term" value="F:nucleic acid binding"/>
    <property type="evidence" value="ECO:0007669"/>
    <property type="project" value="InterPro"/>
</dbReference>
<dbReference type="InterPro" id="IPR012337">
    <property type="entry name" value="RNaseH-like_sf"/>
</dbReference>
<keyword evidence="3" id="KW-1185">Reference proteome</keyword>
<dbReference type="InterPro" id="IPR044730">
    <property type="entry name" value="RNase_H-like_dom_plant"/>
</dbReference>
<accession>A0AAE1KFI3</accession>
<organism evidence="2 3">
    <name type="scientific">Acacia crassicarpa</name>
    <name type="common">northern wattle</name>
    <dbReference type="NCBI Taxonomy" id="499986"/>
    <lineage>
        <taxon>Eukaryota</taxon>
        <taxon>Viridiplantae</taxon>
        <taxon>Streptophyta</taxon>
        <taxon>Embryophyta</taxon>
        <taxon>Tracheophyta</taxon>
        <taxon>Spermatophyta</taxon>
        <taxon>Magnoliopsida</taxon>
        <taxon>eudicotyledons</taxon>
        <taxon>Gunneridae</taxon>
        <taxon>Pentapetalae</taxon>
        <taxon>rosids</taxon>
        <taxon>fabids</taxon>
        <taxon>Fabales</taxon>
        <taxon>Fabaceae</taxon>
        <taxon>Caesalpinioideae</taxon>
        <taxon>mimosoid clade</taxon>
        <taxon>Acacieae</taxon>
        <taxon>Acacia</taxon>
    </lineage>
</organism>
<dbReference type="InterPro" id="IPR002156">
    <property type="entry name" value="RNaseH_domain"/>
</dbReference>